<dbReference type="EMBL" id="JACGWL010000009">
    <property type="protein sequence ID" value="KAK4395933.1"/>
    <property type="molecule type" value="Genomic_DNA"/>
</dbReference>
<dbReference type="PANTHER" id="PTHR47266">
    <property type="entry name" value="ENDONUCLEASE-RELATED"/>
    <property type="match status" value="1"/>
</dbReference>
<evidence type="ECO:0000313" key="1">
    <source>
        <dbReference type="EMBL" id="KAK4395933.1"/>
    </source>
</evidence>
<dbReference type="AlphaFoldDB" id="A0AAE1WLR7"/>
<dbReference type="InterPro" id="IPR036397">
    <property type="entry name" value="RNaseH_sf"/>
</dbReference>
<sequence length="175" mass="20405">MPTDLSRAQKDKVKSEAKYYVRDDPYLWRFCLDQVVRFGVPRAIISDQGSHFCNRAVGTLFKKYGRSSSHGNGLSSPDEWPSRGVKSRSEVNFRVNWMSPYRLVFGKACHLPVETEHKAYCAVKKCNFDIGKAGMERKLQLQELEELRLDAYENTRIYKEKTKAFQDSFIFRKTF</sequence>
<reference evidence="1" key="2">
    <citation type="journal article" date="2024" name="Plant">
        <title>Genomic evolution and insights into agronomic trait innovations of Sesamum species.</title>
        <authorList>
            <person name="Miao H."/>
            <person name="Wang L."/>
            <person name="Qu L."/>
            <person name="Liu H."/>
            <person name="Sun Y."/>
            <person name="Le M."/>
            <person name="Wang Q."/>
            <person name="Wei S."/>
            <person name="Zheng Y."/>
            <person name="Lin W."/>
            <person name="Duan Y."/>
            <person name="Cao H."/>
            <person name="Xiong S."/>
            <person name="Wang X."/>
            <person name="Wei L."/>
            <person name="Li C."/>
            <person name="Ma Q."/>
            <person name="Ju M."/>
            <person name="Zhao R."/>
            <person name="Li G."/>
            <person name="Mu C."/>
            <person name="Tian Q."/>
            <person name="Mei H."/>
            <person name="Zhang T."/>
            <person name="Gao T."/>
            <person name="Zhang H."/>
        </authorList>
    </citation>
    <scope>NUCLEOTIDE SEQUENCE</scope>
    <source>
        <strain evidence="1">K16</strain>
    </source>
</reference>
<dbReference type="InterPro" id="IPR012337">
    <property type="entry name" value="RNaseH-like_sf"/>
</dbReference>
<evidence type="ECO:0000313" key="2">
    <source>
        <dbReference type="Proteomes" id="UP001289374"/>
    </source>
</evidence>
<dbReference type="Proteomes" id="UP001289374">
    <property type="component" value="Unassembled WGS sequence"/>
</dbReference>
<evidence type="ECO:0008006" key="3">
    <source>
        <dbReference type="Google" id="ProtNLM"/>
    </source>
</evidence>
<accession>A0AAE1WLR7</accession>
<organism evidence="1 2">
    <name type="scientific">Sesamum angolense</name>
    <dbReference type="NCBI Taxonomy" id="2727404"/>
    <lineage>
        <taxon>Eukaryota</taxon>
        <taxon>Viridiplantae</taxon>
        <taxon>Streptophyta</taxon>
        <taxon>Embryophyta</taxon>
        <taxon>Tracheophyta</taxon>
        <taxon>Spermatophyta</taxon>
        <taxon>Magnoliopsida</taxon>
        <taxon>eudicotyledons</taxon>
        <taxon>Gunneridae</taxon>
        <taxon>Pentapetalae</taxon>
        <taxon>asterids</taxon>
        <taxon>lamiids</taxon>
        <taxon>Lamiales</taxon>
        <taxon>Pedaliaceae</taxon>
        <taxon>Sesamum</taxon>
    </lineage>
</organism>
<protein>
    <recommendedName>
        <fullName evidence="3">Integrase catalytic domain-containing protein</fullName>
    </recommendedName>
</protein>
<dbReference type="Gene3D" id="3.30.420.10">
    <property type="entry name" value="Ribonuclease H-like superfamily/Ribonuclease H"/>
    <property type="match status" value="1"/>
</dbReference>
<dbReference type="InterPro" id="IPR052160">
    <property type="entry name" value="Gypsy_RT_Integrase-like"/>
</dbReference>
<proteinExistence type="predicted"/>
<comment type="caution">
    <text evidence="1">The sequence shown here is derived from an EMBL/GenBank/DDBJ whole genome shotgun (WGS) entry which is preliminary data.</text>
</comment>
<gene>
    <name evidence="1" type="ORF">Sango_1747600</name>
</gene>
<keyword evidence="2" id="KW-1185">Reference proteome</keyword>
<name>A0AAE1WLR7_9LAMI</name>
<dbReference type="GO" id="GO:0003676">
    <property type="term" value="F:nucleic acid binding"/>
    <property type="evidence" value="ECO:0007669"/>
    <property type="project" value="InterPro"/>
</dbReference>
<dbReference type="SUPFAM" id="SSF53098">
    <property type="entry name" value="Ribonuclease H-like"/>
    <property type="match status" value="1"/>
</dbReference>
<reference evidence="1" key="1">
    <citation type="submission" date="2020-06" db="EMBL/GenBank/DDBJ databases">
        <authorList>
            <person name="Li T."/>
            <person name="Hu X."/>
            <person name="Zhang T."/>
            <person name="Song X."/>
            <person name="Zhang H."/>
            <person name="Dai N."/>
            <person name="Sheng W."/>
            <person name="Hou X."/>
            <person name="Wei L."/>
        </authorList>
    </citation>
    <scope>NUCLEOTIDE SEQUENCE</scope>
    <source>
        <strain evidence="1">K16</strain>
        <tissue evidence="1">Leaf</tissue>
    </source>
</reference>